<dbReference type="HAMAP" id="MF_00137">
    <property type="entry name" value="SAICAR_synth"/>
    <property type="match status" value="1"/>
</dbReference>
<dbReference type="Pfam" id="PF01259">
    <property type="entry name" value="SAICAR_synt"/>
    <property type="match status" value="1"/>
</dbReference>
<dbReference type="AlphaFoldDB" id="A0A1I6RT37"/>
<comment type="pathway">
    <text evidence="1 6">Purine metabolism; IMP biosynthesis via de novo pathway; 5-amino-1-(5-phospho-D-ribosyl)imidazole-4-carboxamide from 5-amino-1-(5-phospho-D-ribosyl)imidazole-4-carboxylate: step 1/2.</text>
</comment>
<keyword evidence="2 6" id="KW-0436">Ligase</keyword>
<evidence type="ECO:0000259" key="7">
    <source>
        <dbReference type="Pfam" id="PF01259"/>
    </source>
</evidence>
<keyword evidence="5 6" id="KW-0067">ATP-binding</keyword>
<dbReference type="PANTHER" id="PTHR43700:SF1">
    <property type="entry name" value="PHOSPHORIBOSYLAMINOIMIDAZOLE-SUCCINOCARBOXAMIDE SYNTHASE"/>
    <property type="match status" value="1"/>
</dbReference>
<dbReference type="SUPFAM" id="SSF56104">
    <property type="entry name" value="SAICAR synthase-like"/>
    <property type="match status" value="1"/>
</dbReference>
<keyword evidence="3 6" id="KW-0547">Nucleotide-binding</keyword>
<evidence type="ECO:0000256" key="6">
    <source>
        <dbReference type="HAMAP-Rule" id="MF_00137"/>
    </source>
</evidence>
<name>A0A1I6RT37_9EURY</name>
<dbReference type="Gene3D" id="3.30.470.20">
    <property type="entry name" value="ATP-grasp fold, B domain"/>
    <property type="match status" value="1"/>
</dbReference>
<evidence type="ECO:0000256" key="1">
    <source>
        <dbReference type="ARBA" id="ARBA00004672"/>
    </source>
</evidence>
<gene>
    <name evidence="6" type="primary">purC</name>
    <name evidence="8" type="ORF">SAMN04488556_2073</name>
</gene>
<evidence type="ECO:0000256" key="5">
    <source>
        <dbReference type="ARBA" id="ARBA00022840"/>
    </source>
</evidence>
<dbReference type="EMBL" id="FOZS01000002">
    <property type="protein sequence ID" value="SFS67760.1"/>
    <property type="molecule type" value="Genomic_DNA"/>
</dbReference>
<evidence type="ECO:0000313" key="8">
    <source>
        <dbReference type="EMBL" id="SFS67760.1"/>
    </source>
</evidence>
<accession>A0A1I6RT37</accession>
<dbReference type="UniPathway" id="UPA00074">
    <property type="reaction ID" value="UER00131"/>
</dbReference>
<dbReference type="GO" id="GO:0004639">
    <property type="term" value="F:phosphoribosylaminoimidazolesuccinocarboxamide synthase activity"/>
    <property type="evidence" value="ECO:0007669"/>
    <property type="project" value="UniProtKB-UniRule"/>
</dbReference>
<keyword evidence="4 6" id="KW-0658">Purine biosynthesis</keyword>
<reference evidence="9" key="1">
    <citation type="submission" date="2016-10" db="EMBL/GenBank/DDBJ databases">
        <authorList>
            <person name="Varghese N."/>
            <person name="Submissions S."/>
        </authorList>
    </citation>
    <scope>NUCLEOTIDE SEQUENCE [LARGE SCALE GENOMIC DNA]</scope>
    <source>
        <strain evidence="9">DSM 22427</strain>
    </source>
</reference>
<evidence type="ECO:0000256" key="3">
    <source>
        <dbReference type="ARBA" id="ARBA00022741"/>
    </source>
</evidence>
<sequence>MGTRHVEYEPRGPLGEVPRMTSVKEFRIEEPATADSLGRGAFVFTDDYSVFDWGKMPDQIPQKGATLCTMGAFNFELLERAGVPTHYRGVGVNGDVSRLEDASRPPWEMEIDLTQVPDLPNEGREYDYESYHAEAGSNYLIPLEIVFRNTVPIGSSLRRRTEPADHGLEFSSWPDEPVDLDEPIVEFSTKYEEGDRYLDREEADYIAGEASITDLEALAREVNEIITEQATGADLVHQDGKIECLTFDGEIRVADVVGTFDENRFSHEGTQLSKEVLRQYHKRTQPEWVESVKHAKAEAERRDVADWKSLCERDPEPLDEEVIETARDLYCAGTNAYTGLDLFDAPPLSSAIGAVSRL</sequence>
<dbReference type="PANTHER" id="PTHR43700">
    <property type="entry name" value="PHOSPHORIBOSYLAMINOIMIDAZOLE-SUCCINOCARBOXAMIDE SYNTHASE"/>
    <property type="match status" value="1"/>
</dbReference>
<evidence type="ECO:0000256" key="4">
    <source>
        <dbReference type="ARBA" id="ARBA00022755"/>
    </source>
</evidence>
<dbReference type="GO" id="GO:0005524">
    <property type="term" value="F:ATP binding"/>
    <property type="evidence" value="ECO:0007669"/>
    <property type="project" value="UniProtKB-KW"/>
</dbReference>
<protein>
    <recommendedName>
        <fullName evidence="6">Phosphoribosylaminoimidazole-succinocarboxamide synthase</fullName>
        <ecNumber evidence="6">6.3.2.6</ecNumber>
    </recommendedName>
    <alternativeName>
        <fullName evidence="6">SAICAR synthetase</fullName>
    </alternativeName>
</protein>
<dbReference type="GO" id="GO:0005737">
    <property type="term" value="C:cytoplasm"/>
    <property type="evidence" value="ECO:0007669"/>
    <property type="project" value="TreeGrafter"/>
</dbReference>
<dbReference type="NCBIfam" id="NF010566">
    <property type="entry name" value="PRK13959.1-4"/>
    <property type="match status" value="1"/>
</dbReference>
<organism evidence="8 9">
    <name type="scientific">Halostagnicola kamekurae</name>
    <dbReference type="NCBI Taxonomy" id="619731"/>
    <lineage>
        <taxon>Archaea</taxon>
        <taxon>Methanobacteriati</taxon>
        <taxon>Methanobacteriota</taxon>
        <taxon>Stenosarchaea group</taxon>
        <taxon>Halobacteria</taxon>
        <taxon>Halobacteriales</taxon>
        <taxon>Natrialbaceae</taxon>
        <taxon>Halostagnicola</taxon>
    </lineage>
</organism>
<keyword evidence="9" id="KW-1185">Reference proteome</keyword>
<comment type="similarity">
    <text evidence="6">Belongs to the SAICAR synthetase family.</text>
</comment>
<dbReference type="Proteomes" id="UP000199199">
    <property type="component" value="Unassembled WGS sequence"/>
</dbReference>
<evidence type="ECO:0000256" key="2">
    <source>
        <dbReference type="ARBA" id="ARBA00022598"/>
    </source>
</evidence>
<dbReference type="InterPro" id="IPR028923">
    <property type="entry name" value="SAICAR_synt/ADE2_N"/>
</dbReference>
<proteinExistence type="inferred from homology"/>
<dbReference type="Gene3D" id="3.30.200.20">
    <property type="entry name" value="Phosphorylase Kinase, domain 1"/>
    <property type="match status" value="1"/>
</dbReference>
<comment type="catalytic activity">
    <reaction evidence="6">
        <text>5-amino-1-(5-phospho-D-ribosyl)imidazole-4-carboxylate + L-aspartate + ATP = (2S)-2-[5-amino-1-(5-phospho-beta-D-ribosyl)imidazole-4-carboxamido]succinate + ADP + phosphate + 2 H(+)</text>
        <dbReference type="Rhea" id="RHEA:22628"/>
        <dbReference type="ChEBI" id="CHEBI:15378"/>
        <dbReference type="ChEBI" id="CHEBI:29991"/>
        <dbReference type="ChEBI" id="CHEBI:30616"/>
        <dbReference type="ChEBI" id="CHEBI:43474"/>
        <dbReference type="ChEBI" id="CHEBI:58443"/>
        <dbReference type="ChEBI" id="CHEBI:77657"/>
        <dbReference type="ChEBI" id="CHEBI:456216"/>
        <dbReference type="EC" id="6.3.2.6"/>
    </reaction>
</comment>
<dbReference type="EC" id="6.3.2.6" evidence="6"/>
<evidence type="ECO:0000313" key="9">
    <source>
        <dbReference type="Proteomes" id="UP000199199"/>
    </source>
</evidence>
<dbReference type="GO" id="GO:0006189">
    <property type="term" value="P:'de novo' IMP biosynthetic process"/>
    <property type="evidence" value="ECO:0007669"/>
    <property type="project" value="UniProtKB-UniRule"/>
</dbReference>
<feature type="domain" description="SAICAR synthetase/ADE2 N-terminal" evidence="7">
    <location>
        <begin position="41"/>
        <end position="293"/>
    </location>
</feature>